<feature type="domain" description="GHMP kinase N-terminal" evidence="14">
    <location>
        <begin position="64"/>
        <end position="147"/>
    </location>
</feature>
<keyword evidence="13" id="KW-0963">Cytoplasm</keyword>
<keyword evidence="7 13" id="KW-0791">Threonine biosynthesis</keyword>
<dbReference type="InterPro" id="IPR006204">
    <property type="entry name" value="GHMP_kinase_N_dom"/>
</dbReference>
<dbReference type="InterPro" id="IPR000870">
    <property type="entry name" value="Homoserine_kinase"/>
</dbReference>
<keyword evidence="10 13" id="KW-0067">ATP-binding</keyword>
<gene>
    <name evidence="13" type="primary">thrB</name>
    <name evidence="15" type="ORF">IM660_13420</name>
</gene>
<evidence type="ECO:0000256" key="8">
    <source>
        <dbReference type="ARBA" id="ARBA00022741"/>
    </source>
</evidence>
<evidence type="ECO:0000256" key="1">
    <source>
        <dbReference type="ARBA" id="ARBA00005015"/>
    </source>
</evidence>
<dbReference type="GO" id="GO:0005524">
    <property type="term" value="F:ATP binding"/>
    <property type="evidence" value="ECO:0007669"/>
    <property type="project" value="UniProtKB-UniRule"/>
</dbReference>
<evidence type="ECO:0000313" key="15">
    <source>
        <dbReference type="EMBL" id="QOR69665.1"/>
    </source>
</evidence>
<name>A0A7M1SQC8_9MICO</name>
<keyword evidence="16" id="KW-1185">Reference proteome</keyword>
<dbReference type="PRINTS" id="PR00958">
    <property type="entry name" value="HOMSERKINASE"/>
</dbReference>
<dbReference type="GO" id="GO:0005737">
    <property type="term" value="C:cytoplasm"/>
    <property type="evidence" value="ECO:0007669"/>
    <property type="project" value="UniProtKB-SubCell"/>
</dbReference>
<evidence type="ECO:0000256" key="7">
    <source>
        <dbReference type="ARBA" id="ARBA00022697"/>
    </source>
</evidence>
<dbReference type="GO" id="GO:0004413">
    <property type="term" value="F:homoserine kinase activity"/>
    <property type="evidence" value="ECO:0007669"/>
    <property type="project" value="UniProtKB-UniRule"/>
</dbReference>
<dbReference type="InterPro" id="IPR020568">
    <property type="entry name" value="Ribosomal_Su5_D2-typ_SF"/>
</dbReference>
<keyword evidence="8 13" id="KW-0547">Nucleotide-binding</keyword>
<dbReference type="PROSITE" id="PS00627">
    <property type="entry name" value="GHMP_KINASES_ATP"/>
    <property type="match status" value="1"/>
</dbReference>
<dbReference type="PANTHER" id="PTHR20861:SF1">
    <property type="entry name" value="HOMOSERINE KINASE"/>
    <property type="match status" value="1"/>
</dbReference>
<dbReference type="RefSeq" id="WP_193496203.1">
    <property type="nucleotide sequence ID" value="NZ_CP063169.1"/>
</dbReference>
<dbReference type="EMBL" id="CP063169">
    <property type="protein sequence ID" value="QOR69665.1"/>
    <property type="molecule type" value="Genomic_DNA"/>
</dbReference>
<dbReference type="NCBIfam" id="TIGR00191">
    <property type="entry name" value="thrB"/>
    <property type="match status" value="1"/>
</dbReference>
<dbReference type="UniPathway" id="UPA00050">
    <property type="reaction ID" value="UER00064"/>
</dbReference>
<keyword evidence="6 13" id="KW-0808">Transferase</keyword>
<comment type="function">
    <text evidence="12 13">Catalyzes the ATP-dependent phosphorylation of L-homoserine to L-homoserine phosphate.</text>
</comment>
<evidence type="ECO:0000313" key="16">
    <source>
        <dbReference type="Proteomes" id="UP000593758"/>
    </source>
</evidence>
<evidence type="ECO:0000256" key="11">
    <source>
        <dbReference type="ARBA" id="ARBA00049375"/>
    </source>
</evidence>
<dbReference type="PANTHER" id="PTHR20861">
    <property type="entry name" value="HOMOSERINE/4-DIPHOSPHOCYTIDYL-2-C-METHYL-D-ERYTHRITOL KINASE"/>
    <property type="match status" value="1"/>
</dbReference>
<dbReference type="Pfam" id="PF00288">
    <property type="entry name" value="GHMP_kinases_N"/>
    <property type="match status" value="1"/>
</dbReference>
<comment type="subcellular location">
    <subcellularLocation>
        <location evidence="13">Cytoplasm</location>
    </subcellularLocation>
</comment>
<evidence type="ECO:0000256" key="6">
    <source>
        <dbReference type="ARBA" id="ARBA00022679"/>
    </source>
</evidence>
<dbReference type="InterPro" id="IPR014721">
    <property type="entry name" value="Ribsml_uS5_D2-typ_fold_subgr"/>
</dbReference>
<sequence length="305" mass="31544">MRLVHDEVRVQVPATSANLGPGFDSFGLAHTIHDRVRVRATTGRTEVRVFGEGAGEVPDGDDHLVVRALRAGLDHVGAPQAGFSLDCENAIPHGRGLGSSAAAVIAGLVAARGLISEPEALADDVLLQLATEFEGHPDNAAPALLGGATVAWMDGRQARAARLEVDPRIELTVLIPTERLPTSRARAALPATVSHADAAFNAGRAGLLTLALTSRPDLLLPATADRLHQAQRADAMMASVALVRRLRSEGHPAVISGAGPTVLVLSALDGATVAGLGPEWSVRRPGIDTDGVLPLTAGSGIENSR</sequence>
<dbReference type="SUPFAM" id="SSF54211">
    <property type="entry name" value="Ribosomal protein S5 domain 2-like"/>
    <property type="match status" value="1"/>
</dbReference>
<evidence type="ECO:0000256" key="12">
    <source>
        <dbReference type="ARBA" id="ARBA00049954"/>
    </source>
</evidence>
<comment type="pathway">
    <text evidence="1 13">Amino-acid biosynthesis; L-threonine biosynthesis; L-threonine from L-aspartate: step 4/5.</text>
</comment>
<accession>A0A7M1SQC8</accession>
<dbReference type="GO" id="GO:0009088">
    <property type="term" value="P:threonine biosynthetic process"/>
    <property type="evidence" value="ECO:0007669"/>
    <property type="project" value="UniProtKB-UniRule"/>
</dbReference>
<keyword evidence="5 13" id="KW-0028">Amino-acid biosynthesis</keyword>
<dbReference type="InterPro" id="IPR036554">
    <property type="entry name" value="GHMP_kinase_C_sf"/>
</dbReference>
<comment type="similarity">
    <text evidence="2 13">Belongs to the GHMP kinase family. Homoserine kinase subfamily.</text>
</comment>
<dbReference type="Gene3D" id="3.30.70.890">
    <property type="entry name" value="GHMP kinase, C-terminal domain"/>
    <property type="match status" value="1"/>
</dbReference>
<feature type="binding site" evidence="13">
    <location>
        <begin position="92"/>
        <end position="102"/>
    </location>
    <ligand>
        <name>ATP</name>
        <dbReference type="ChEBI" id="CHEBI:30616"/>
    </ligand>
</feature>
<reference evidence="15 16" key="1">
    <citation type="submission" date="2020-10" db="EMBL/GenBank/DDBJ databases">
        <title>Haloactinobacterium sp. RN3S43, a bacterium isolated from saline soil.</title>
        <authorList>
            <person name="Sun J.-Q."/>
        </authorList>
    </citation>
    <scope>NUCLEOTIDE SEQUENCE [LARGE SCALE GENOMIC DNA]</scope>
    <source>
        <strain evidence="15 16">RN3S43</strain>
    </source>
</reference>
<dbReference type="KEGG" id="halt:IM660_13420"/>
<proteinExistence type="inferred from homology"/>
<evidence type="ECO:0000256" key="3">
    <source>
        <dbReference type="ARBA" id="ARBA00012078"/>
    </source>
</evidence>
<evidence type="ECO:0000256" key="13">
    <source>
        <dbReference type="HAMAP-Rule" id="MF_00384"/>
    </source>
</evidence>
<evidence type="ECO:0000256" key="4">
    <source>
        <dbReference type="ARBA" id="ARBA00017858"/>
    </source>
</evidence>
<evidence type="ECO:0000256" key="2">
    <source>
        <dbReference type="ARBA" id="ARBA00007370"/>
    </source>
</evidence>
<dbReference type="InterPro" id="IPR006203">
    <property type="entry name" value="GHMP_knse_ATP-bd_CS"/>
</dbReference>
<dbReference type="HAMAP" id="MF_00384">
    <property type="entry name" value="Homoser_kinase"/>
    <property type="match status" value="1"/>
</dbReference>
<protein>
    <recommendedName>
        <fullName evidence="4 13">Homoserine kinase</fullName>
        <shortName evidence="13">HK</shortName>
        <shortName evidence="13">HSK</shortName>
        <ecNumber evidence="3 13">2.7.1.39</ecNumber>
    </recommendedName>
</protein>
<dbReference type="AlphaFoldDB" id="A0A7M1SQC8"/>
<dbReference type="Gene3D" id="3.30.230.10">
    <property type="match status" value="1"/>
</dbReference>
<dbReference type="SUPFAM" id="SSF55060">
    <property type="entry name" value="GHMP Kinase, C-terminal domain"/>
    <property type="match status" value="1"/>
</dbReference>
<evidence type="ECO:0000256" key="9">
    <source>
        <dbReference type="ARBA" id="ARBA00022777"/>
    </source>
</evidence>
<evidence type="ECO:0000259" key="14">
    <source>
        <dbReference type="Pfam" id="PF00288"/>
    </source>
</evidence>
<organism evidence="15 16">
    <name type="scientific">Ruania alkalisoli</name>
    <dbReference type="NCBI Taxonomy" id="2779775"/>
    <lineage>
        <taxon>Bacteria</taxon>
        <taxon>Bacillati</taxon>
        <taxon>Actinomycetota</taxon>
        <taxon>Actinomycetes</taxon>
        <taxon>Micrococcales</taxon>
        <taxon>Ruaniaceae</taxon>
        <taxon>Ruania</taxon>
    </lineage>
</organism>
<dbReference type="Proteomes" id="UP000593758">
    <property type="component" value="Chromosome"/>
</dbReference>
<dbReference type="PIRSF" id="PIRSF000676">
    <property type="entry name" value="Homoser_kin"/>
    <property type="match status" value="1"/>
</dbReference>
<comment type="catalytic activity">
    <reaction evidence="11 13">
        <text>L-homoserine + ATP = O-phospho-L-homoserine + ADP + H(+)</text>
        <dbReference type="Rhea" id="RHEA:13985"/>
        <dbReference type="ChEBI" id="CHEBI:15378"/>
        <dbReference type="ChEBI" id="CHEBI:30616"/>
        <dbReference type="ChEBI" id="CHEBI:57476"/>
        <dbReference type="ChEBI" id="CHEBI:57590"/>
        <dbReference type="ChEBI" id="CHEBI:456216"/>
        <dbReference type="EC" id="2.7.1.39"/>
    </reaction>
</comment>
<dbReference type="EC" id="2.7.1.39" evidence="3 13"/>
<evidence type="ECO:0000256" key="10">
    <source>
        <dbReference type="ARBA" id="ARBA00022840"/>
    </source>
</evidence>
<evidence type="ECO:0000256" key="5">
    <source>
        <dbReference type="ARBA" id="ARBA00022605"/>
    </source>
</evidence>
<keyword evidence="9 13" id="KW-0418">Kinase</keyword>